<dbReference type="Proteomes" id="UP000242381">
    <property type="component" value="Unassembled WGS sequence"/>
</dbReference>
<dbReference type="InterPro" id="IPR036812">
    <property type="entry name" value="NAD(P)_OxRdtase_dom_sf"/>
</dbReference>
<dbReference type="InterPro" id="IPR050523">
    <property type="entry name" value="AKR_Detox_Biosynth"/>
</dbReference>
<proteinExistence type="predicted"/>
<evidence type="ECO:0000259" key="2">
    <source>
        <dbReference type="Pfam" id="PF00248"/>
    </source>
</evidence>
<evidence type="ECO:0000313" key="3">
    <source>
        <dbReference type="EMBL" id="ORE22662.1"/>
    </source>
</evidence>
<dbReference type="Pfam" id="PF00248">
    <property type="entry name" value="Aldo_ket_red"/>
    <property type="match status" value="1"/>
</dbReference>
<dbReference type="Gene3D" id="3.20.20.100">
    <property type="entry name" value="NADP-dependent oxidoreductase domain"/>
    <property type="match status" value="1"/>
</dbReference>
<reference evidence="3 4" key="1">
    <citation type="journal article" date="2016" name="Proc. Natl. Acad. Sci. U.S.A.">
        <title>Lipid metabolic changes in an early divergent fungus govern the establishment of a mutualistic symbiosis with endobacteria.</title>
        <authorList>
            <person name="Lastovetsky O.A."/>
            <person name="Gaspar M.L."/>
            <person name="Mondo S.J."/>
            <person name="LaButti K.M."/>
            <person name="Sandor L."/>
            <person name="Grigoriev I.V."/>
            <person name="Henry S.A."/>
            <person name="Pawlowska T.E."/>
        </authorList>
    </citation>
    <scope>NUCLEOTIDE SEQUENCE [LARGE SCALE GENOMIC DNA]</scope>
    <source>
        <strain evidence="3 4">ATCC 11559</strain>
    </source>
</reference>
<protein>
    <submittedName>
        <fullName evidence="3">Aldo/keto reductase</fullName>
    </submittedName>
</protein>
<organism evidence="3 4">
    <name type="scientific">Rhizopus microsporus</name>
    <dbReference type="NCBI Taxonomy" id="58291"/>
    <lineage>
        <taxon>Eukaryota</taxon>
        <taxon>Fungi</taxon>
        <taxon>Fungi incertae sedis</taxon>
        <taxon>Mucoromycota</taxon>
        <taxon>Mucoromycotina</taxon>
        <taxon>Mucoromycetes</taxon>
        <taxon>Mucorales</taxon>
        <taxon>Mucorineae</taxon>
        <taxon>Rhizopodaceae</taxon>
        <taxon>Rhizopus</taxon>
    </lineage>
</organism>
<dbReference type="EMBL" id="KV921264">
    <property type="protein sequence ID" value="ORE22662.1"/>
    <property type="molecule type" value="Genomic_DNA"/>
</dbReference>
<dbReference type="VEuPathDB" id="FungiDB:BCV72DRAFT_338736"/>
<accession>A0A1X0SEC7</accession>
<dbReference type="PANTHER" id="PTHR43364">
    <property type="entry name" value="NADH-SPECIFIC METHYLGLYOXAL REDUCTASE-RELATED"/>
    <property type="match status" value="1"/>
</dbReference>
<gene>
    <name evidence="3" type="ORF">BCV71DRAFT_171357</name>
</gene>
<sequence length="217" mass="25131">GLPLDDPRLVYNGGLFRKAILQAVDDFLETLRLDYINLLYIHGFDEETPMEETMEALHDMVKYCKARYLGVGYINTWRFVKMNVTQFVAMQDLYNLVYREEEREMIPYHAYEGIGQASYSPLEKGKLARPLDEDTLRSTVDSSKYWSRSLSDTDKEIIQRAQKIAEHIAWLLSKPTLIFPIVDIGKKAHLKGAIAAVLLKLTEKEIRQLEEPYVLNL</sequence>
<dbReference type="SUPFAM" id="SSF51430">
    <property type="entry name" value="NAD(P)-linked oxidoreductase"/>
    <property type="match status" value="1"/>
</dbReference>
<name>A0A1X0SEC7_RHIZD</name>
<dbReference type="PANTHER" id="PTHR43364:SF4">
    <property type="entry name" value="NAD(P)-LINKED OXIDOREDUCTASE SUPERFAMILY PROTEIN"/>
    <property type="match status" value="1"/>
</dbReference>
<dbReference type="GO" id="GO:0016491">
    <property type="term" value="F:oxidoreductase activity"/>
    <property type="evidence" value="ECO:0007669"/>
    <property type="project" value="UniProtKB-KW"/>
</dbReference>
<evidence type="ECO:0000313" key="4">
    <source>
        <dbReference type="Proteomes" id="UP000242381"/>
    </source>
</evidence>
<feature type="domain" description="NADP-dependent oxidoreductase" evidence="2">
    <location>
        <begin position="16"/>
        <end position="211"/>
    </location>
</feature>
<dbReference type="InterPro" id="IPR023210">
    <property type="entry name" value="NADP_OxRdtase_dom"/>
</dbReference>
<feature type="non-terminal residue" evidence="3">
    <location>
        <position position="1"/>
    </location>
</feature>
<keyword evidence="1" id="KW-0560">Oxidoreductase</keyword>
<evidence type="ECO:0000256" key="1">
    <source>
        <dbReference type="ARBA" id="ARBA00023002"/>
    </source>
</evidence>
<dbReference type="AlphaFoldDB" id="A0A1X0SEC7"/>